<feature type="repeat" description="ANK" evidence="3">
    <location>
        <begin position="166"/>
        <end position="198"/>
    </location>
</feature>
<dbReference type="SMART" id="SM00248">
    <property type="entry name" value="ANK"/>
    <property type="match status" value="2"/>
</dbReference>
<dbReference type="InterPro" id="IPR002110">
    <property type="entry name" value="Ankyrin_rpt"/>
</dbReference>
<evidence type="ECO:0000313" key="5">
    <source>
        <dbReference type="EMBL" id="CEM48922.1"/>
    </source>
</evidence>
<dbReference type="PROSITE" id="PS50088">
    <property type="entry name" value="ANK_REPEAT"/>
    <property type="match status" value="2"/>
</dbReference>
<feature type="compositionally biased region" description="Basic and acidic residues" evidence="4">
    <location>
        <begin position="41"/>
        <end position="89"/>
    </location>
</feature>
<dbReference type="EMBL" id="CDMZ01004190">
    <property type="protein sequence ID" value="CEM48922.1"/>
    <property type="molecule type" value="Genomic_DNA"/>
</dbReference>
<evidence type="ECO:0000256" key="1">
    <source>
        <dbReference type="ARBA" id="ARBA00022737"/>
    </source>
</evidence>
<dbReference type="SUPFAM" id="SSF48403">
    <property type="entry name" value="Ankyrin repeat"/>
    <property type="match status" value="1"/>
</dbReference>
<reference evidence="5" key="1">
    <citation type="submission" date="2014-11" db="EMBL/GenBank/DDBJ databases">
        <authorList>
            <person name="Otto D Thomas"/>
            <person name="Naeem Raeece"/>
        </authorList>
    </citation>
    <scope>NUCLEOTIDE SEQUENCE</scope>
</reference>
<feature type="region of interest" description="Disordered" evidence="4">
    <location>
        <begin position="34"/>
        <end position="90"/>
    </location>
</feature>
<keyword evidence="1" id="KW-0677">Repeat</keyword>
<gene>
    <name evidence="5" type="ORF">Cvel_32769</name>
</gene>
<dbReference type="PANTHER" id="PTHR24171:SF9">
    <property type="entry name" value="ANKYRIN REPEAT DOMAIN-CONTAINING PROTEIN 39"/>
    <property type="match status" value="1"/>
</dbReference>
<accession>A0A0G4HWM7</accession>
<dbReference type="Gene3D" id="1.25.40.20">
    <property type="entry name" value="Ankyrin repeat-containing domain"/>
    <property type="match status" value="1"/>
</dbReference>
<dbReference type="PROSITE" id="PS50297">
    <property type="entry name" value="ANK_REP_REGION"/>
    <property type="match status" value="1"/>
</dbReference>
<proteinExistence type="predicted"/>
<sequence length="199" mass="21399">MSSGSSSSSSDRFALTPMILKNLRRFRVISSQNLHDVVNSFREDPETGTETEKEEDKRKETGTEREKGDGKRKETEKERGDSGGGKEESVSGAGADLLLLIRLGADVNAVERVLNESPADWEGEGEPAEGFHKATALHLAARRGAVRLVLMLMSAGAHVEVACRHGYYRPLHVAAMSGKAGVIDALVKGGAQLEALETV</sequence>
<keyword evidence="2 3" id="KW-0040">ANK repeat</keyword>
<feature type="repeat" description="ANK" evidence="3">
    <location>
        <begin position="132"/>
        <end position="164"/>
    </location>
</feature>
<evidence type="ECO:0000256" key="2">
    <source>
        <dbReference type="ARBA" id="ARBA00023043"/>
    </source>
</evidence>
<dbReference type="Pfam" id="PF12796">
    <property type="entry name" value="Ank_2"/>
    <property type="match status" value="1"/>
</dbReference>
<protein>
    <submittedName>
        <fullName evidence="5">Uncharacterized protein</fullName>
    </submittedName>
</protein>
<evidence type="ECO:0000256" key="3">
    <source>
        <dbReference type="PROSITE-ProRule" id="PRU00023"/>
    </source>
</evidence>
<dbReference type="InterPro" id="IPR036770">
    <property type="entry name" value="Ankyrin_rpt-contain_sf"/>
</dbReference>
<feature type="non-terminal residue" evidence="5">
    <location>
        <position position="199"/>
    </location>
</feature>
<dbReference type="PANTHER" id="PTHR24171">
    <property type="entry name" value="ANKYRIN REPEAT DOMAIN-CONTAINING PROTEIN 39-RELATED"/>
    <property type="match status" value="1"/>
</dbReference>
<organism evidence="5">
    <name type="scientific">Chromera velia CCMP2878</name>
    <dbReference type="NCBI Taxonomy" id="1169474"/>
    <lineage>
        <taxon>Eukaryota</taxon>
        <taxon>Sar</taxon>
        <taxon>Alveolata</taxon>
        <taxon>Colpodellida</taxon>
        <taxon>Chromeraceae</taxon>
        <taxon>Chromera</taxon>
    </lineage>
</organism>
<name>A0A0G4HWM7_9ALVE</name>
<evidence type="ECO:0000256" key="4">
    <source>
        <dbReference type="SAM" id="MobiDB-lite"/>
    </source>
</evidence>
<dbReference type="AlphaFoldDB" id="A0A0G4HWM7"/>